<dbReference type="InterPro" id="IPR001387">
    <property type="entry name" value="Cro/C1-type_HTH"/>
</dbReference>
<dbReference type="Proteomes" id="UP000006867">
    <property type="component" value="Chromosome"/>
</dbReference>
<keyword evidence="3" id="KW-1185">Reference proteome</keyword>
<dbReference type="SUPFAM" id="SSF47413">
    <property type="entry name" value="lambda repressor-like DNA-binding domains"/>
    <property type="match status" value="1"/>
</dbReference>
<accession>A0ABN3ZB19</accession>
<evidence type="ECO:0000313" key="3">
    <source>
        <dbReference type="Proteomes" id="UP000006867"/>
    </source>
</evidence>
<organism evidence="2 3">
    <name type="scientific">Bacillus atrophaeus (strain 1942)</name>
    <dbReference type="NCBI Taxonomy" id="720555"/>
    <lineage>
        <taxon>Bacteria</taxon>
        <taxon>Bacillati</taxon>
        <taxon>Bacillota</taxon>
        <taxon>Bacilli</taxon>
        <taxon>Bacillales</taxon>
        <taxon>Bacillaceae</taxon>
        <taxon>Bacillus</taxon>
    </lineage>
</organism>
<dbReference type="InterPro" id="IPR010982">
    <property type="entry name" value="Lambda_DNA-bd_dom_sf"/>
</dbReference>
<reference evidence="2 3" key="1">
    <citation type="journal article" date="2011" name="Front. Microbiol.">
        <title>Genomic signatures of strain selection and enhancement in Bacillus atrophaeus var. globigii, a historical biowarfare simulant.</title>
        <authorList>
            <person name="Gibbons H.S."/>
            <person name="Broomall S.M."/>
            <person name="McNew L.A."/>
            <person name="Daligault H."/>
            <person name="Chapman C."/>
            <person name="Bruce D."/>
            <person name="Karavis M."/>
            <person name="Krepps M."/>
            <person name="McGregor P.A."/>
            <person name="Hong C."/>
            <person name="Park K.H."/>
            <person name="Akmal A."/>
            <person name="Feldman A."/>
            <person name="Lin J.S."/>
            <person name="Chang W.E."/>
            <person name="Higgs B.W."/>
            <person name="Demirev P."/>
            <person name="Lindquist J."/>
            <person name="Liem A."/>
            <person name="Fochler E."/>
            <person name="Read T.D."/>
            <person name="Tapia R."/>
            <person name="Johnson S."/>
            <person name="Bishop-Lilly K.A."/>
            <person name="Detter C."/>
            <person name="Han C."/>
            <person name="Sozhamannan S."/>
            <person name="Rosenzweig C.N."/>
            <person name="Skowronski E.W."/>
        </authorList>
    </citation>
    <scope>NUCLEOTIDE SEQUENCE [LARGE SCALE GENOMIC DNA]</scope>
    <source>
        <strain evidence="2 3">1942</strain>
    </source>
</reference>
<sequence length="72" mass="8219">MPVYRVLKCRLGDVLKEYDMTISDIAENTNLSESRLNDYIDGIKTTMTMNVAMTVAKTIGCHIEDLFVWEDS</sequence>
<dbReference type="SMART" id="SM00530">
    <property type="entry name" value="HTH_XRE"/>
    <property type="match status" value="1"/>
</dbReference>
<evidence type="ECO:0000259" key="1">
    <source>
        <dbReference type="SMART" id="SM00530"/>
    </source>
</evidence>
<dbReference type="Pfam" id="PF13443">
    <property type="entry name" value="HTH_26"/>
    <property type="match status" value="1"/>
</dbReference>
<gene>
    <name evidence="2" type="ordered locus">BATR1942_06935</name>
</gene>
<protein>
    <recommendedName>
        <fullName evidence="1">HTH cro/C1-type domain-containing protein</fullName>
    </recommendedName>
</protein>
<feature type="domain" description="HTH cro/C1-type" evidence="1">
    <location>
        <begin position="10"/>
        <end position="66"/>
    </location>
</feature>
<dbReference type="RefSeq" id="WP_003328720.1">
    <property type="nucleotide sequence ID" value="NC_014639.1"/>
</dbReference>
<proteinExistence type="predicted"/>
<evidence type="ECO:0000313" key="2">
    <source>
        <dbReference type="EMBL" id="ADP32339.1"/>
    </source>
</evidence>
<dbReference type="Gene3D" id="1.10.260.40">
    <property type="entry name" value="lambda repressor-like DNA-binding domains"/>
    <property type="match status" value="1"/>
</dbReference>
<dbReference type="EMBL" id="CP002207">
    <property type="protein sequence ID" value="ADP32339.1"/>
    <property type="molecule type" value="Genomic_DNA"/>
</dbReference>
<name>A0ABN3ZB19_BACA1</name>